<dbReference type="GO" id="GO:0016020">
    <property type="term" value="C:membrane"/>
    <property type="evidence" value="ECO:0007669"/>
    <property type="project" value="UniProtKB-SubCell"/>
</dbReference>
<feature type="transmembrane region" description="Helical" evidence="5">
    <location>
        <begin position="109"/>
        <end position="127"/>
    </location>
</feature>
<evidence type="ECO:0000313" key="8">
    <source>
        <dbReference type="Proteomes" id="UP000030742"/>
    </source>
</evidence>
<evidence type="ECO:0000256" key="3">
    <source>
        <dbReference type="ARBA" id="ARBA00022989"/>
    </source>
</evidence>
<gene>
    <name evidence="7" type="ORF">D910_00900</name>
</gene>
<dbReference type="AlphaFoldDB" id="U4V045"/>
<dbReference type="PROSITE" id="PS50850">
    <property type="entry name" value="MFS"/>
    <property type="match status" value="1"/>
</dbReference>
<dbReference type="Pfam" id="PF00083">
    <property type="entry name" value="Sugar_tr"/>
    <property type="match status" value="1"/>
</dbReference>
<feature type="transmembrane region" description="Helical" evidence="5">
    <location>
        <begin position="68"/>
        <end position="89"/>
    </location>
</feature>
<dbReference type="InterPro" id="IPR036259">
    <property type="entry name" value="MFS_trans_sf"/>
</dbReference>
<dbReference type="STRING" id="77166.U4V045"/>
<dbReference type="InterPro" id="IPR050549">
    <property type="entry name" value="MFS_Trehalose_Transporter"/>
</dbReference>
<dbReference type="InterPro" id="IPR005829">
    <property type="entry name" value="Sugar_transporter_CS"/>
</dbReference>
<sequence>MVWIRPCTKLYLLMHFRPLEAKESLKRLRNKDADLDLEIDSISNGIERQKTEQGRPQDLLLVPSNRKAILIMTVLNAGQHLSCISVMYMNLHPILNAAGSIYLDNNITAIVFAIIMLLASIFASCTIDKFGRKIILVVSSLLSGFCLLALSVYFHLQAIGFDVSAVSWVPIASVLVYAGAFKYGLGLVPIVITAEIFPAKMKAIGMTVADVMFVMGGILSIQLYQVLHKLGMFVPFYLFTVSAFLVALYSGFCIPETKGKSLEQIQLMLKGDNISNKPEKNGV</sequence>
<dbReference type="OrthoDB" id="4142200at2759"/>
<dbReference type="Proteomes" id="UP000030742">
    <property type="component" value="Unassembled WGS sequence"/>
</dbReference>
<dbReference type="PROSITE" id="PS00216">
    <property type="entry name" value="SUGAR_TRANSPORT_1"/>
    <property type="match status" value="1"/>
</dbReference>
<dbReference type="InterPro" id="IPR020846">
    <property type="entry name" value="MFS_dom"/>
</dbReference>
<accession>U4V045</accession>
<evidence type="ECO:0000256" key="1">
    <source>
        <dbReference type="ARBA" id="ARBA00004141"/>
    </source>
</evidence>
<dbReference type="PANTHER" id="PTHR48021">
    <property type="match status" value="1"/>
</dbReference>
<feature type="transmembrane region" description="Helical" evidence="5">
    <location>
        <begin position="204"/>
        <end position="224"/>
    </location>
</feature>
<dbReference type="PANTHER" id="PTHR48021:SF46">
    <property type="entry name" value="MAJOR FACILITATOR SUPERFAMILY (MFS) PROFILE DOMAIN-CONTAINING PROTEIN"/>
    <property type="match status" value="1"/>
</dbReference>
<organism evidence="7 8">
    <name type="scientific">Dendroctonus ponderosae</name>
    <name type="common">Mountain pine beetle</name>
    <dbReference type="NCBI Taxonomy" id="77166"/>
    <lineage>
        <taxon>Eukaryota</taxon>
        <taxon>Metazoa</taxon>
        <taxon>Ecdysozoa</taxon>
        <taxon>Arthropoda</taxon>
        <taxon>Hexapoda</taxon>
        <taxon>Insecta</taxon>
        <taxon>Pterygota</taxon>
        <taxon>Neoptera</taxon>
        <taxon>Endopterygota</taxon>
        <taxon>Coleoptera</taxon>
        <taxon>Polyphaga</taxon>
        <taxon>Cucujiformia</taxon>
        <taxon>Curculionidae</taxon>
        <taxon>Scolytinae</taxon>
        <taxon>Dendroctonus</taxon>
    </lineage>
</organism>
<evidence type="ECO:0000256" key="4">
    <source>
        <dbReference type="ARBA" id="ARBA00023136"/>
    </source>
</evidence>
<feature type="transmembrane region" description="Helical" evidence="5">
    <location>
        <begin position="168"/>
        <end position="192"/>
    </location>
</feature>
<dbReference type="InterPro" id="IPR005828">
    <property type="entry name" value="MFS_sugar_transport-like"/>
</dbReference>
<name>U4V045_DENPD</name>
<dbReference type="EMBL" id="KI209543">
    <property type="protein sequence ID" value="ERL96056.1"/>
    <property type="molecule type" value="Genomic_DNA"/>
</dbReference>
<evidence type="ECO:0000256" key="5">
    <source>
        <dbReference type="SAM" id="Phobius"/>
    </source>
</evidence>
<evidence type="ECO:0000259" key="6">
    <source>
        <dbReference type="PROSITE" id="PS50850"/>
    </source>
</evidence>
<evidence type="ECO:0000313" key="7">
    <source>
        <dbReference type="EMBL" id="ERL96056.1"/>
    </source>
</evidence>
<proteinExistence type="predicted"/>
<keyword evidence="4 5" id="KW-0472">Membrane</keyword>
<protein>
    <recommendedName>
        <fullName evidence="6">Major facilitator superfamily (MFS) profile domain-containing protein</fullName>
    </recommendedName>
</protein>
<keyword evidence="3 5" id="KW-1133">Transmembrane helix</keyword>
<reference evidence="7 8" key="1">
    <citation type="journal article" date="2013" name="Genome Biol.">
        <title>Draft genome of the mountain pine beetle, Dendroctonus ponderosae Hopkins, a major forest pest.</title>
        <authorList>
            <person name="Keeling C.I."/>
            <person name="Yuen M.M."/>
            <person name="Liao N.Y."/>
            <person name="Docking T.R."/>
            <person name="Chan S.K."/>
            <person name="Taylor G.A."/>
            <person name="Palmquist D.L."/>
            <person name="Jackman S.D."/>
            <person name="Nguyen A."/>
            <person name="Li M."/>
            <person name="Henderson H."/>
            <person name="Janes J.K."/>
            <person name="Zhao Y."/>
            <person name="Pandoh P."/>
            <person name="Moore R."/>
            <person name="Sperling F.A."/>
            <person name="Huber D.P."/>
            <person name="Birol I."/>
            <person name="Jones S.J."/>
            <person name="Bohlmann J."/>
        </authorList>
    </citation>
    <scope>NUCLEOTIDE SEQUENCE</scope>
</reference>
<feature type="domain" description="Major facilitator superfamily (MFS) profile" evidence="6">
    <location>
        <begin position="1"/>
        <end position="258"/>
    </location>
</feature>
<evidence type="ECO:0000256" key="2">
    <source>
        <dbReference type="ARBA" id="ARBA00022692"/>
    </source>
</evidence>
<keyword evidence="2 5" id="KW-0812">Transmembrane</keyword>
<feature type="transmembrane region" description="Helical" evidence="5">
    <location>
        <begin position="236"/>
        <end position="254"/>
    </location>
</feature>
<feature type="transmembrane region" description="Helical" evidence="5">
    <location>
        <begin position="134"/>
        <end position="156"/>
    </location>
</feature>
<dbReference type="Gene3D" id="1.20.1250.20">
    <property type="entry name" value="MFS general substrate transporter like domains"/>
    <property type="match status" value="1"/>
</dbReference>
<dbReference type="SUPFAM" id="SSF103473">
    <property type="entry name" value="MFS general substrate transporter"/>
    <property type="match status" value="1"/>
</dbReference>
<comment type="subcellular location">
    <subcellularLocation>
        <location evidence="1">Membrane</location>
        <topology evidence="1">Multi-pass membrane protein</topology>
    </subcellularLocation>
</comment>
<dbReference type="GO" id="GO:0022857">
    <property type="term" value="F:transmembrane transporter activity"/>
    <property type="evidence" value="ECO:0007669"/>
    <property type="project" value="InterPro"/>
</dbReference>